<dbReference type="Proteomes" id="UP000887566">
    <property type="component" value="Unplaced"/>
</dbReference>
<evidence type="ECO:0000313" key="4">
    <source>
        <dbReference type="Proteomes" id="UP000887566"/>
    </source>
</evidence>
<feature type="region of interest" description="Disordered" evidence="2">
    <location>
        <begin position="1"/>
        <end position="31"/>
    </location>
</feature>
<dbReference type="PANTHER" id="PTHR46190">
    <property type="entry name" value="SI:CH211-201H21.5-RELATED"/>
    <property type="match status" value="1"/>
</dbReference>
<dbReference type="SUPFAM" id="SSF53590">
    <property type="entry name" value="Nucleoside hydrolase"/>
    <property type="match status" value="1"/>
</dbReference>
<sequence length="368" mass="39741">MPTTNGPSLTNGSDSLHADMPSALINGQHSNEKRRKKLVIDTDGCADDVRGLILALQSEEEVLAVTTVAGSTNVLQAVANVARTLRAVGRPDVPIYKGANASLLLSTRRTDALFFFGLDGVGDSPDAEPKALAADVDAAQTDKPGAVALVELAAKYKHELTLVCIGPLTNVALALKLDPNFATNVKEVVIMGGNVWGCGNVPDRSTAEFNFHCDPEAAHIVLDEMKCPMICVPWELFFLEGKKHEQIVDFHAHLMMDTPLAKYLTAVTSVGRTILAADGKQFAYCDEIAVAIALRPEEIITDSKHLKASVELHGQMTRGQVAINWFDDAWPKADPSHRPNVQFVTSYDALLVDKMVHDAVAKLILDTN</sequence>
<comment type="similarity">
    <text evidence="1">Belongs to the IUNH family.</text>
</comment>
<proteinExistence type="inferred from homology"/>
<dbReference type="Pfam" id="PF01156">
    <property type="entry name" value="IU_nuc_hydro"/>
    <property type="match status" value="1"/>
</dbReference>
<evidence type="ECO:0000256" key="1">
    <source>
        <dbReference type="ARBA" id="ARBA00009176"/>
    </source>
</evidence>
<dbReference type="InterPro" id="IPR052775">
    <property type="entry name" value="IUN_hydrolase"/>
</dbReference>
<feature type="domain" description="Inosine/uridine-preferring nucleoside hydrolase" evidence="3">
    <location>
        <begin position="38"/>
        <end position="349"/>
    </location>
</feature>
<evidence type="ECO:0000259" key="3">
    <source>
        <dbReference type="Pfam" id="PF01156"/>
    </source>
</evidence>
<name>A0A914VPP9_9BILA</name>
<dbReference type="GO" id="GO:0016799">
    <property type="term" value="F:hydrolase activity, hydrolyzing N-glycosyl compounds"/>
    <property type="evidence" value="ECO:0007669"/>
    <property type="project" value="InterPro"/>
</dbReference>
<dbReference type="AlphaFoldDB" id="A0A914VPP9"/>
<protein>
    <submittedName>
        <fullName evidence="5">Inosine/uridine-preferring nucleoside hydrolase domain-containing protein</fullName>
    </submittedName>
</protein>
<dbReference type="Gene3D" id="3.90.245.10">
    <property type="entry name" value="Ribonucleoside hydrolase-like"/>
    <property type="match status" value="1"/>
</dbReference>
<evidence type="ECO:0000256" key="2">
    <source>
        <dbReference type="SAM" id="MobiDB-lite"/>
    </source>
</evidence>
<dbReference type="PANTHER" id="PTHR46190:SF1">
    <property type="entry name" value="SI:CH211-201H21.5"/>
    <property type="match status" value="1"/>
</dbReference>
<evidence type="ECO:0000313" key="5">
    <source>
        <dbReference type="WBParaSite" id="PSAMB.scaffold2325size23863.g17401.t1"/>
    </source>
</evidence>
<dbReference type="InterPro" id="IPR036452">
    <property type="entry name" value="Ribo_hydro-like"/>
</dbReference>
<feature type="compositionally biased region" description="Polar residues" evidence="2">
    <location>
        <begin position="1"/>
        <end position="14"/>
    </location>
</feature>
<dbReference type="InterPro" id="IPR001910">
    <property type="entry name" value="Inosine/uridine_hydrolase_dom"/>
</dbReference>
<reference evidence="5" key="1">
    <citation type="submission" date="2022-11" db="UniProtKB">
        <authorList>
            <consortium name="WormBaseParasite"/>
        </authorList>
    </citation>
    <scope>IDENTIFICATION</scope>
</reference>
<accession>A0A914VPP9</accession>
<organism evidence="4 5">
    <name type="scientific">Plectus sambesii</name>
    <dbReference type="NCBI Taxonomy" id="2011161"/>
    <lineage>
        <taxon>Eukaryota</taxon>
        <taxon>Metazoa</taxon>
        <taxon>Ecdysozoa</taxon>
        <taxon>Nematoda</taxon>
        <taxon>Chromadorea</taxon>
        <taxon>Plectida</taxon>
        <taxon>Plectina</taxon>
        <taxon>Plectoidea</taxon>
        <taxon>Plectidae</taxon>
        <taxon>Plectus</taxon>
    </lineage>
</organism>
<keyword evidence="4" id="KW-1185">Reference proteome</keyword>
<dbReference type="WBParaSite" id="PSAMB.scaffold2325size23863.g17401.t1">
    <property type="protein sequence ID" value="PSAMB.scaffold2325size23863.g17401.t1"/>
    <property type="gene ID" value="PSAMB.scaffold2325size23863.g17401"/>
</dbReference>